<keyword evidence="4" id="KW-0186">Copper</keyword>
<proteinExistence type="inferred from homology"/>
<feature type="domain" description="Plastocyanin-like" evidence="9">
    <location>
        <begin position="371"/>
        <end position="493"/>
    </location>
</feature>
<evidence type="ECO:0000256" key="4">
    <source>
        <dbReference type="ARBA" id="ARBA00023008"/>
    </source>
</evidence>
<feature type="domain" description="Plastocyanin-like" evidence="10">
    <location>
        <begin position="32"/>
        <end position="148"/>
    </location>
</feature>
<feature type="domain" description="DUF6699" evidence="11">
    <location>
        <begin position="712"/>
        <end position="843"/>
    </location>
</feature>
<evidence type="ECO:0000259" key="8">
    <source>
        <dbReference type="Pfam" id="PF00394"/>
    </source>
</evidence>
<keyword evidence="5" id="KW-1015">Disulfide bond</keyword>
<evidence type="ECO:0000313" key="13">
    <source>
        <dbReference type="Proteomes" id="UP001222325"/>
    </source>
</evidence>
<evidence type="ECO:0000259" key="9">
    <source>
        <dbReference type="Pfam" id="PF07731"/>
    </source>
</evidence>
<evidence type="ECO:0000313" key="12">
    <source>
        <dbReference type="EMBL" id="KAJ7087948.1"/>
    </source>
</evidence>
<name>A0AAD6U4T2_9AGAR</name>
<dbReference type="CDD" id="cd13903">
    <property type="entry name" value="CuRO_3_Tv-LCC_like"/>
    <property type="match status" value="1"/>
</dbReference>
<keyword evidence="13" id="KW-1185">Reference proteome</keyword>
<keyword evidence="2" id="KW-0479">Metal-binding</keyword>
<accession>A0AAD6U4T2</accession>
<evidence type="ECO:0000256" key="1">
    <source>
        <dbReference type="ARBA" id="ARBA00010609"/>
    </source>
</evidence>
<dbReference type="Proteomes" id="UP001222325">
    <property type="component" value="Unassembled WGS sequence"/>
</dbReference>
<sequence>MLSAVGLLLCGLSATYAHSVVGPSADLAIVNKVISPDGFSRSSVLVNGNFPGPLIAAHKARDYWCTCAHNQLTDTSMPTDTSIHWHGLFQKGTNWADGPAFVSQCPITPGHSFLYDFKVPDQAGTFWYHSHLSTQYCDGLRGPIVVYDLHDPAKHLYDVDDASTVITLADWYHWPSPQAPTTSGPQINSTLINGLGRYEEGPLTELAVISVTHGKRYRFRLVSISCYPDYIFSIDGHPMTIIEVDGVNHKPLTVDSIRIFAGQRYSFILHASQPVANYWVRAPPTLAGTNQGFVNATNSAILRYAGAPKRTPTNATAPASTRPLVESALTPLVPTKVPGLPYPGGVDVALRLESGFDPTTFKFLINGTSWIPPTVPVLLQILSGAHTAQELLPSTNMYALPRNKTIEISMPGGSPGSAHPFHLHGHNFHVVRSAGNSTYNFDNPPIRDVVSVGDTTDDMAVFRFTTDNAGPWSLHCHIDWHLDTGLAVVFAEDIPDISHENPPQVSWPPYKQSRNISSLDTVWLPSVDSFEGDSAIKGQQDGRNLVYSPNYRRDRGTTDASGRAIARVLRALRRFISRSPEEMHREEHEPDVGRPIYKNASRIPPGEWQAFAAYSRPTVNGVDVHNTFTPSPTPYRDVDLDEVDLDEVFASLRTPGGIHPERWIRGIEHPSLPPPPTGWTLPGPGEPLPFPWECQLNPFLEHAVCGPAPVYWDIRSGGLTILYGGPVDVAVPLSAADLAQPASHPLLTHMFISGLALTDARFPWKFMVVNTTGIRVRDVFTAIIENFKHFVFLKEYERWSSTRQKRAELEWRLRGGELTQDGLRRIDYLCGQLFFRGLAPNPDRTGWVLYVGAEW</sequence>
<dbReference type="GO" id="GO:0005507">
    <property type="term" value="F:copper ion binding"/>
    <property type="evidence" value="ECO:0007669"/>
    <property type="project" value="InterPro"/>
</dbReference>
<keyword evidence="7" id="KW-0732">Signal</keyword>
<dbReference type="AlphaFoldDB" id="A0AAD6U4T2"/>
<comment type="similarity">
    <text evidence="1">Belongs to the multicopper oxidase family.</text>
</comment>
<evidence type="ECO:0000256" key="7">
    <source>
        <dbReference type="SAM" id="SignalP"/>
    </source>
</evidence>
<evidence type="ECO:0000259" key="10">
    <source>
        <dbReference type="Pfam" id="PF07732"/>
    </source>
</evidence>
<dbReference type="GO" id="GO:0016491">
    <property type="term" value="F:oxidoreductase activity"/>
    <property type="evidence" value="ECO:0007669"/>
    <property type="project" value="UniProtKB-KW"/>
</dbReference>
<evidence type="ECO:0000259" key="11">
    <source>
        <dbReference type="Pfam" id="PF20415"/>
    </source>
</evidence>
<organism evidence="12 13">
    <name type="scientific">Mycena belliarum</name>
    <dbReference type="NCBI Taxonomy" id="1033014"/>
    <lineage>
        <taxon>Eukaryota</taxon>
        <taxon>Fungi</taxon>
        <taxon>Dikarya</taxon>
        <taxon>Basidiomycota</taxon>
        <taxon>Agaricomycotina</taxon>
        <taxon>Agaricomycetes</taxon>
        <taxon>Agaricomycetidae</taxon>
        <taxon>Agaricales</taxon>
        <taxon>Marasmiineae</taxon>
        <taxon>Mycenaceae</taxon>
        <taxon>Mycena</taxon>
    </lineage>
</organism>
<dbReference type="InterPro" id="IPR011706">
    <property type="entry name" value="Cu-oxidase_C"/>
</dbReference>
<feature type="signal peptide" evidence="7">
    <location>
        <begin position="1"/>
        <end position="17"/>
    </location>
</feature>
<reference evidence="12" key="1">
    <citation type="submission" date="2023-03" db="EMBL/GenBank/DDBJ databases">
        <title>Massive genome expansion in bonnet fungi (Mycena s.s.) driven by repeated elements and novel gene families across ecological guilds.</title>
        <authorList>
            <consortium name="Lawrence Berkeley National Laboratory"/>
            <person name="Harder C.B."/>
            <person name="Miyauchi S."/>
            <person name="Viragh M."/>
            <person name="Kuo A."/>
            <person name="Thoen E."/>
            <person name="Andreopoulos B."/>
            <person name="Lu D."/>
            <person name="Skrede I."/>
            <person name="Drula E."/>
            <person name="Henrissat B."/>
            <person name="Morin E."/>
            <person name="Kohler A."/>
            <person name="Barry K."/>
            <person name="LaButti K."/>
            <person name="Morin E."/>
            <person name="Salamov A."/>
            <person name="Lipzen A."/>
            <person name="Mereny Z."/>
            <person name="Hegedus B."/>
            <person name="Baldrian P."/>
            <person name="Stursova M."/>
            <person name="Weitz H."/>
            <person name="Taylor A."/>
            <person name="Grigoriev I.V."/>
            <person name="Nagy L.G."/>
            <person name="Martin F."/>
            <person name="Kauserud H."/>
        </authorList>
    </citation>
    <scope>NUCLEOTIDE SEQUENCE</scope>
    <source>
        <strain evidence="12">CBHHK173m</strain>
    </source>
</reference>
<dbReference type="SUPFAM" id="SSF49503">
    <property type="entry name" value="Cupredoxins"/>
    <property type="match status" value="3"/>
</dbReference>
<comment type="caution">
    <text evidence="12">The sequence shown here is derived from an EMBL/GenBank/DDBJ whole genome shotgun (WGS) entry which is preliminary data.</text>
</comment>
<dbReference type="PROSITE" id="PS00080">
    <property type="entry name" value="MULTICOPPER_OXIDASE2"/>
    <property type="match status" value="1"/>
</dbReference>
<protein>
    <submittedName>
        <fullName evidence="12">Cupredoxin</fullName>
    </submittedName>
</protein>
<keyword evidence="3" id="KW-0560">Oxidoreductase</keyword>
<dbReference type="InterPro" id="IPR033138">
    <property type="entry name" value="Cu_oxidase_CS"/>
</dbReference>
<dbReference type="InterPro" id="IPR002355">
    <property type="entry name" value="Cu_oxidase_Cu_BS"/>
</dbReference>
<dbReference type="PANTHER" id="PTHR11709">
    <property type="entry name" value="MULTI-COPPER OXIDASE"/>
    <property type="match status" value="1"/>
</dbReference>
<dbReference type="InterPro" id="IPR001117">
    <property type="entry name" value="Cu-oxidase_2nd"/>
</dbReference>
<dbReference type="Pfam" id="PF07731">
    <property type="entry name" value="Cu-oxidase_2"/>
    <property type="match status" value="1"/>
</dbReference>
<dbReference type="InterPro" id="IPR011707">
    <property type="entry name" value="Cu-oxidase-like_N"/>
</dbReference>
<dbReference type="Pfam" id="PF07732">
    <property type="entry name" value="Cu-oxidase_3"/>
    <property type="match status" value="1"/>
</dbReference>
<dbReference type="PANTHER" id="PTHR11709:SF511">
    <property type="entry name" value="LACCASE"/>
    <property type="match status" value="1"/>
</dbReference>
<dbReference type="FunFam" id="2.60.40.420:FF:000045">
    <property type="entry name" value="Laccase 2"/>
    <property type="match status" value="1"/>
</dbReference>
<evidence type="ECO:0000256" key="5">
    <source>
        <dbReference type="ARBA" id="ARBA00023157"/>
    </source>
</evidence>
<evidence type="ECO:0000256" key="6">
    <source>
        <dbReference type="ARBA" id="ARBA00023180"/>
    </source>
</evidence>
<keyword evidence="6" id="KW-0325">Glycoprotein</keyword>
<dbReference type="Gene3D" id="2.60.40.420">
    <property type="entry name" value="Cupredoxins - blue copper proteins"/>
    <property type="match status" value="3"/>
</dbReference>
<dbReference type="InterPro" id="IPR008972">
    <property type="entry name" value="Cupredoxin"/>
</dbReference>
<feature type="chain" id="PRO_5041945098" evidence="7">
    <location>
        <begin position="18"/>
        <end position="855"/>
    </location>
</feature>
<dbReference type="Pfam" id="PF20415">
    <property type="entry name" value="DUF6699"/>
    <property type="match status" value="1"/>
</dbReference>
<feature type="domain" description="Plastocyanin-like" evidence="8">
    <location>
        <begin position="163"/>
        <end position="307"/>
    </location>
</feature>
<evidence type="ECO:0000256" key="3">
    <source>
        <dbReference type="ARBA" id="ARBA00023002"/>
    </source>
</evidence>
<dbReference type="InterPro" id="IPR046522">
    <property type="entry name" value="DUF6699"/>
</dbReference>
<gene>
    <name evidence="12" type="ORF">B0H15DRAFT_1022551</name>
</gene>
<dbReference type="Pfam" id="PF00394">
    <property type="entry name" value="Cu-oxidase"/>
    <property type="match status" value="1"/>
</dbReference>
<dbReference type="EMBL" id="JARJCN010000027">
    <property type="protein sequence ID" value="KAJ7087948.1"/>
    <property type="molecule type" value="Genomic_DNA"/>
</dbReference>
<evidence type="ECO:0000256" key="2">
    <source>
        <dbReference type="ARBA" id="ARBA00022723"/>
    </source>
</evidence>
<dbReference type="PROSITE" id="PS00079">
    <property type="entry name" value="MULTICOPPER_OXIDASE1"/>
    <property type="match status" value="2"/>
</dbReference>
<dbReference type="InterPro" id="IPR045087">
    <property type="entry name" value="Cu-oxidase_fam"/>
</dbReference>